<comment type="catalytic activity">
    <reaction evidence="4">
        <text>alpha,alpha-trehalose 6-phosphate + H2O = alpha,alpha-trehalose + phosphate</text>
        <dbReference type="Rhea" id="RHEA:23420"/>
        <dbReference type="ChEBI" id="CHEBI:15377"/>
        <dbReference type="ChEBI" id="CHEBI:16551"/>
        <dbReference type="ChEBI" id="CHEBI:43474"/>
        <dbReference type="ChEBI" id="CHEBI:58429"/>
        <dbReference type="EC" id="3.1.3.12"/>
    </reaction>
</comment>
<evidence type="ECO:0000313" key="7">
    <source>
        <dbReference type="Proteomes" id="UP000282195"/>
    </source>
</evidence>
<keyword evidence="4" id="KW-0479">Metal-binding</keyword>
<dbReference type="GO" id="GO:0005992">
    <property type="term" value="P:trehalose biosynthetic process"/>
    <property type="evidence" value="ECO:0007669"/>
    <property type="project" value="UniProtKB-UniPathway"/>
</dbReference>
<keyword evidence="7" id="KW-1185">Reference proteome</keyword>
<evidence type="ECO:0000256" key="1">
    <source>
        <dbReference type="ARBA" id="ARBA00005199"/>
    </source>
</evidence>
<name>A0A387FRF8_9HYPH</name>
<evidence type="ECO:0000256" key="4">
    <source>
        <dbReference type="RuleBase" id="RU361117"/>
    </source>
</evidence>
<dbReference type="InterPro" id="IPR044651">
    <property type="entry name" value="OTSB-like"/>
</dbReference>
<dbReference type="GO" id="GO:0004805">
    <property type="term" value="F:trehalose-phosphatase activity"/>
    <property type="evidence" value="ECO:0007669"/>
    <property type="project" value="UniProtKB-EC"/>
</dbReference>
<dbReference type="RefSeq" id="WP_120702936.1">
    <property type="nucleotide sequence ID" value="NZ_CP032694.1"/>
</dbReference>
<gene>
    <name evidence="6" type="primary">otsB</name>
    <name evidence="6" type="ORF">CCGE525_02710</name>
</gene>
<dbReference type="EMBL" id="CP032694">
    <property type="protein sequence ID" value="AYG57842.1"/>
    <property type="molecule type" value="Genomic_DNA"/>
</dbReference>
<proteinExistence type="inferred from homology"/>
<dbReference type="PANTHER" id="PTHR43768:SF3">
    <property type="entry name" value="TREHALOSE 6-PHOSPHATE PHOSPHATASE"/>
    <property type="match status" value="1"/>
</dbReference>
<dbReference type="EC" id="3.1.3.12" evidence="4"/>
<dbReference type="CDD" id="cd01627">
    <property type="entry name" value="HAD_TPP"/>
    <property type="match status" value="1"/>
</dbReference>
<dbReference type="NCBIfam" id="TIGR01484">
    <property type="entry name" value="HAD-SF-IIB"/>
    <property type="match status" value="1"/>
</dbReference>
<accession>A0A387FRF8</accession>
<keyword evidence="4" id="KW-0460">Magnesium</keyword>
<protein>
    <recommendedName>
        <fullName evidence="4">Trehalose 6-phosphate phosphatase</fullName>
        <ecNumber evidence="4">3.1.3.12</ecNumber>
    </recommendedName>
</protein>
<dbReference type="OrthoDB" id="9814913at2"/>
<keyword evidence="3 4" id="KW-0378">Hydrolase</keyword>
<dbReference type="KEGG" id="rjg:CCGE525_02710"/>
<dbReference type="Pfam" id="PF02358">
    <property type="entry name" value="Trehalose_PPase"/>
    <property type="match status" value="1"/>
</dbReference>
<comment type="pathway">
    <text evidence="1 4">Glycan biosynthesis; trehalose biosynthesis.</text>
</comment>
<reference evidence="6 7" key="1">
    <citation type="submission" date="2018-10" db="EMBL/GenBank/DDBJ databases">
        <title>Rhizobium etli, R. leguminosarum and a new Rhizobium genospecies from Phaseolus dumosus.</title>
        <authorList>
            <person name="Ramirez-Puebla S.T."/>
            <person name="Rogel-Hernandez M.A."/>
            <person name="Guerrero G."/>
            <person name="Ormeno-Orrillo E."/>
            <person name="Martinez-Romero J.C."/>
            <person name="Negrete-Yankelevich S."/>
            <person name="Martinez-Romero E."/>
        </authorList>
    </citation>
    <scope>NUCLEOTIDE SEQUENCE [LARGE SCALE GENOMIC DNA]</scope>
    <source>
        <strain evidence="6 7">CCGE525</strain>
    </source>
</reference>
<dbReference type="Proteomes" id="UP000282195">
    <property type="component" value="Chromosome"/>
</dbReference>
<dbReference type="UniPathway" id="UPA00299"/>
<dbReference type="InterPro" id="IPR006379">
    <property type="entry name" value="HAD-SF_hydro_IIB"/>
</dbReference>
<dbReference type="SUPFAM" id="SSF56784">
    <property type="entry name" value="HAD-like"/>
    <property type="match status" value="1"/>
</dbReference>
<dbReference type="InterPro" id="IPR003337">
    <property type="entry name" value="Trehalose_PPase"/>
</dbReference>
<evidence type="ECO:0000313" key="6">
    <source>
        <dbReference type="EMBL" id="AYG57842.1"/>
    </source>
</evidence>
<organism evidence="6 7">
    <name type="scientific">Rhizobium jaguaris</name>
    <dbReference type="NCBI Taxonomy" id="1312183"/>
    <lineage>
        <taxon>Bacteria</taxon>
        <taxon>Pseudomonadati</taxon>
        <taxon>Pseudomonadota</taxon>
        <taxon>Alphaproteobacteria</taxon>
        <taxon>Hyphomicrobiales</taxon>
        <taxon>Rhizobiaceae</taxon>
        <taxon>Rhizobium/Agrobacterium group</taxon>
        <taxon>Rhizobium</taxon>
    </lineage>
</organism>
<comment type="cofactor">
    <cofactor evidence="4">
        <name>Mg(2+)</name>
        <dbReference type="ChEBI" id="CHEBI:18420"/>
    </cofactor>
</comment>
<sequence>MTYKEQPEQGEAEPAPPNEPALTALSLYPQEWALFLDIDGTLLDLAETPEAIAVPPSLPFALQALSRQLGGALALVTGRAVAFVDPLFAPFHFPVAGLHGAERRDAAGRLRRALIPPAFQEMKRVIAEEAKAWPGVLVEDKGAAVAVHYRLAPEREADVAEAMQRYLQEAGPDWILQHGKLVVEICPAHASKGHAVEAFLSEAPFAGRRPLAIGDDVTDETMFAVANRLGGQSVRIGTPSGKTLARASIPSPARLREILAALAK</sequence>
<dbReference type="Gene3D" id="3.40.50.1000">
    <property type="entry name" value="HAD superfamily/HAD-like"/>
    <property type="match status" value="1"/>
</dbReference>
<comment type="similarity">
    <text evidence="2 4">Belongs to the trehalose phosphatase family.</text>
</comment>
<dbReference type="GO" id="GO:0046872">
    <property type="term" value="F:metal ion binding"/>
    <property type="evidence" value="ECO:0007669"/>
    <property type="project" value="UniProtKB-KW"/>
</dbReference>
<comment type="function">
    <text evidence="4">Removes the phosphate from trehalose 6-phosphate to produce free trehalose.</text>
</comment>
<dbReference type="InterPro" id="IPR023214">
    <property type="entry name" value="HAD_sf"/>
</dbReference>
<evidence type="ECO:0000256" key="2">
    <source>
        <dbReference type="ARBA" id="ARBA00008770"/>
    </source>
</evidence>
<feature type="region of interest" description="Disordered" evidence="5">
    <location>
        <begin position="1"/>
        <end position="21"/>
    </location>
</feature>
<dbReference type="PANTHER" id="PTHR43768">
    <property type="entry name" value="TREHALOSE 6-PHOSPHATE PHOSPHATASE"/>
    <property type="match status" value="1"/>
</dbReference>
<dbReference type="NCBIfam" id="TIGR00685">
    <property type="entry name" value="T6PP"/>
    <property type="match status" value="1"/>
</dbReference>
<dbReference type="AlphaFoldDB" id="A0A387FRF8"/>
<evidence type="ECO:0000256" key="3">
    <source>
        <dbReference type="ARBA" id="ARBA00022801"/>
    </source>
</evidence>
<dbReference type="Gene3D" id="3.30.70.1020">
    <property type="entry name" value="Trehalose-6-phosphate phosphatase related protein, domain 2"/>
    <property type="match status" value="1"/>
</dbReference>
<evidence type="ECO:0000256" key="5">
    <source>
        <dbReference type="SAM" id="MobiDB-lite"/>
    </source>
</evidence>
<dbReference type="InterPro" id="IPR036412">
    <property type="entry name" value="HAD-like_sf"/>
</dbReference>